<dbReference type="Ensembl" id="ENSSGRT00000027727.1">
    <property type="protein sequence ID" value="ENSSGRP00000025732.1"/>
    <property type="gene ID" value="ENSSGRG00000014913.1"/>
</dbReference>
<feature type="domain" description="VIT" evidence="4">
    <location>
        <begin position="1"/>
        <end position="128"/>
    </location>
</feature>
<feature type="compositionally biased region" description="Low complexity" evidence="1">
    <location>
        <begin position="592"/>
        <end position="611"/>
    </location>
</feature>
<dbReference type="SUPFAM" id="SSF53300">
    <property type="entry name" value="vWA-like"/>
    <property type="match status" value="1"/>
</dbReference>
<evidence type="ECO:0000256" key="1">
    <source>
        <dbReference type="SAM" id="MobiDB-lite"/>
    </source>
</evidence>
<feature type="region of interest" description="Disordered" evidence="1">
    <location>
        <begin position="521"/>
        <end position="700"/>
    </location>
</feature>
<gene>
    <name evidence="5" type="primary">LOC107564649</name>
</gene>
<dbReference type="Gene3D" id="3.40.50.410">
    <property type="entry name" value="von Willebrand factor, type A domain"/>
    <property type="match status" value="1"/>
</dbReference>
<evidence type="ECO:0000259" key="3">
    <source>
        <dbReference type="PROSITE" id="PS50234"/>
    </source>
</evidence>
<accession>A0A672LPM6</accession>
<feature type="compositionally biased region" description="Polar residues" evidence="1">
    <location>
        <begin position="531"/>
        <end position="551"/>
    </location>
</feature>
<dbReference type="PANTHER" id="PTHR10338:SF155">
    <property type="entry name" value="INTER-ALPHA-TRYPSIN INHIBITOR HEAVY CHAIN H6"/>
    <property type="match status" value="1"/>
</dbReference>
<dbReference type="Pfam" id="PF00092">
    <property type="entry name" value="VWA"/>
    <property type="match status" value="1"/>
</dbReference>
<dbReference type="PANTHER" id="PTHR10338">
    <property type="entry name" value="INTER-ALPHA-TRYPSIN INHIBITOR HEAVY CHAIN FAMILY MEMBER"/>
    <property type="match status" value="1"/>
</dbReference>
<dbReference type="InterPro" id="IPR002035">
    <property type="entry name" value="VWF_A"/>
</dbReference>
<dbReference type="Pfam" id="PF08487">
    <property type="entry name" value="VIT"/>
    <property type="match status" value="1"/>
</dbReference>
<keyword evidence="6" id="KW-1185">Reference proteome</keyword>
<feature type="domain" description="VWFA" evidence="3">
    <location>
        <begin position="247"/>
        <end position="412"/>
    </location>
</feature>
<feature type="compositionally biased region" description="Low complexity" evidence="1">
    <location>
        <begin position="688"/>
        <end position="700"/>
    </location>
</feature>
<evidence type="ECO:0000256" key="2">
    <source>
        <dbReference type="SAM" id="SignalP"/>
    </source>
</evidence>
<feature type="chain" id="PRO_5025690114" evidence="2">
    <location>
        <begin position="23"/>
        <end position="792"/>
    </location>
</feature>
<evidence type="ECO:0000313" key="6">
    <source>
        <dbReference type="Proteomes" id="UP000472262"/>
    </source>
</evidence>
<evidence type="ECO:0000259" key="4">
    <source>
        <dbReference type="PROSITE" id="PS51468"/>
    </source>
</evidence>
<reference evidence="5" key="2">
    <citation type="submission" date="2025-09" db="UniProtKB">
        <authorList>
            <consortium name="Ensembl"/>
        </authorList>
    </citation>
    <scope>IDENTIFICATION</scope>
</reference>
<feature type="compositionally biased region" description="Polar residues" evidence="1">
    <location>
        <begin position="718"/>
        <end position="746"/>
    </location>
</feature>
<feature type="compositionally biased region" description="Polar residues" evidence="1">
    <location>
        <begin position="572"/>
        <end position="591"/>
    </location>
</feature>
<protein>
    <submittedName>
        <fullName evidence="5">Inter-alpha-trypsin inhibitor heavy chain H6-like</fullName>
    </submittedName>
</protein>
<dbReference type="PROSITE" id="PS50234">
    <property type="entry name" value="VWFA"/>
    <property type="match status" value="1"/>
</dbReference>
<feature type="compositionally biased region" description="Low complexity" evidence="1">
    <location>
        <begin position="521"/>
        <end position="530"/>
    </location>
</feature>
<feature type="signal peptide" evidence="2">
    <location>
        <begin position="1"/>
        <end position="22"/>
    </location>
</feature>
<proteinExistence type="predicted"/>
<feature type="compositionally biased region" description="Polar residues" evidence="1">
    <location>
        <begin position="626"/>
        <end position="635"/>
    </location>
</feature>
<organism evidence="5 6">
    <name type="scientific">Sinocyclocheilus grahami</name>
    <name type="common">Dianchi golden-line fish</name>
    <name type="synonym">Barbus grahami</name>
    <dbReference type="NCBI Taxonomy" id="75366"/>
    <lineage>
        <taxon>Eukaryota</taxon>
        <taxon>Metazoa</taxon>
        <taxon>Chordata</taxon>
        <taxon>Craniata</taxon>
        <taxon>Vertebrata</taxon>
        <taxon>Euteleostomi</taxon>
        <taxon>Actinopterygii</taxon>
        <taxon>Neopterygii</taxon>
        <taxon>Teleostei</taxon>
        <taxon>Ostariophysi</taxon>
        <taxon>Cypriniformes</taxon>
        <taxon>Cyprinidae</taxon>
        <taxon>Cyprininae</taxon>
        <taxon>Sinocyclocheilus</taxon>
    </lineage>
</organism>
<dbReference type="InterPro" id="IPR036465">
    <property type="entry name" value="vWFA_dom_sf"/>
</dbReference>
<dbReference type="Proteomes" id="UP000472262">
    <property type="component" value="Unassembled WGS sequence"/>
</dbReference>
<name>A0A672LPM6_SINGR</name>
<dbReference type="SMART" id="SM00609">
    <property type="entry name" value="VIT"/>
    <property type="match status" value="1"/>
</dbReference>
<dbReference type="AlphaFoldDB" id="A0A672LPM6"/>
<evidence type="ECO:0000313" key="5">
    <source>
        <dbReference type="Ensembl" id="ENSSGRP00000025732.1"/>
    </source>
</evidence>
<keyword evidence="2" id="KW-0732">Signal</keyword>
<dbReference type="InterPro" id="IPR050934">
    <property type="entry name" value="ITIH"/>
</dbReference>
<dbReference type="PROSITE" id="PS51468">
    <property type="entry name" value="VIT"/>
    <property type="match status" value="1"/>
</dbReference>
<feature type="region of interest" description="Disordered" evidence="1">
    <location>
        <begin position="717"/>
        <end position="746"/>
    </location>
</feature>
<reference evidence="5" key="1">
    <citation type="submission" date="2025-08" db="UniProtKB">
        <authorList>
            <consortium name="Ensembl"/>
        </authorList>
    </citation>
    <scope>IDENTIFICATION</scope>
</reference>
<feature type="compositionally biased region" description="Low complexity" evidence="1">
    <location>
        <begin position="552"/>
        <end position="571"/>
    </location>
</feature>
<dbReference type="SMART" id="SM00327">
    <property type="entry name" value="VWA"/>
    <property type="match status" value="1"/>
</dbReference>
<dbReference type="InterPro" id="IPR013694">
    <property type="entry name" value="VIT"/>
</dbReference>
<feature type="compositionally biased region" description="Low complexity" evidence="1">
    <location>
        <begin position="636"/>
        <end position="674"/>
    </location>
</feature>
<sequence length="792" mass="86609">IQVNRLRCSIILMLFWYYHVRCSVVSRYAVTTVESTTWNQLHITKEAAFEVDLSSSAFISNFTITSNGKVYVAQVKRRTDARKIYDTAKKQGKTAGLAATKEREIEKFRVAVNVPPGTRVSFTLTYEELLSRRLGRYELSLGLRPGQPVQNISLDVSISERTGISYIRALPLQTSRLLANKVQGTLKEPLLPCQCFRTKNHKIYGLNADFVIQYDVEFKDPMGDIQVDDGYFVHYFAPRGLPVVPKDVIFVIDISGSMIGTKIKQTKAAMTTILSDLREGDYFNLITFSDKVYTWKKGRTVRATLQNVRDAKEFVRKIFAEGCSGHAPSSHRVPMIIFLTDGEATTGETEPDVILRNAQNALGLASLFGLAFGDDADFPMLRRLALENRGVARMVYEDNDAAVQLKGFFDEVASPLLSDIQLSYLDDQVYDITRSLFPNYFQGSELVVTEPFVHRLWAYFTIKELLLAKINTSDVFTQRLLVDKATNLSLKYNFVTPVTSLVVIKPEPTISSSVLATTSKTSTSTVAGSTNVMNQTSHTAPKISSTSATGNKKSSSFSPPKTSKPPVTKSVNVMNQTSHTAPKISSTSATGNKKSNSFSPPKTSKPPVTKSVRVHPPPSGLHTTGRPPNTSLSLNKTIPPSSPKKTTTGPLKTTSTPLSSKPSSSPPSTIKTTPALAKISSTPPSRAKSTSSSPPVKSTTLATLVKTAPSVVKDSYSDIENSTTSGLTTLEQGQQTLPSTASTTDANSDIQIELEVATLMAPSFLPMPGMTDAPKLWEASRFLGEFLLSSRS</sequence>